<evidence type="ECO:0000313" key="2">
    <source>
        <dbReference type="EMBL" id="POI18658.1"/>
    </source>
</evidence>
<name>A0A2P4S3K3_BAMTH</name>
<feature type="region of interest" description="Disordered" evidence="1">
    <location>
        <begin position="141"/>
        <end position="184"/>
    </location>
</feature>
<organism evidence="2 3">
    <name type="scientific">Bambusicola thoracicus</name>
    <name type="common">Chinese bamboo-partridge</name>
    <name type="synonym">Perdix thoracica</name>
    <dbReference type="NCBI Taxonomy" id="9083"/>
    <lineage>
        <taxon>Eukaryota</taxon>
        <taxon>Metazoa</taxon>
        <taxon>Chordata</taxon>
        <taxon>Craniata</taxon>
        <taxon>Vertebrata</taxon>
        <taxon>Euteleostomi</taxon>
        <taxon>Archelosauria</taxon>
        <taxon>Archosauria</taxon>
        <taxon>Dinosauria</taxon>
        <taxon>Saurischia</taxon>
        <taxon>Theropoda</taxon>
        <taxon>Coelurosauria</taxon>
        <taxon>Aves</taxon>
        <taxon>Neognathae</taxon>
        <taxon>Galloanserae</taxon>
        <taxon>Galliformes</taxon>
        <taxon>Phasianidae</taxon>
        <taxon>Perdicinae</taxon>
        <taxon>Bambusicola</taxon>
    </lineage>
</organism>
<dbReference type="Proteomes" id="UP000237246">
    <property type="component" value="Unassembled WGS sequence"/>
</dbReference>
<gene>
    <name evidence="2" type="ORF">CIB84_017598</name>
</gene>
<evidence type="ECO:0000256" key="1">
    <source>
        <dbReference type="SAM" id="MobiDB-lite"/>
    </source>
</evidence>
<dbReference type="AlphaFoldDB" id="A0A2P4S3K3"/>
<accession>A0A2P4S3K3</accession>
<reference evidence="2 3" key="1">
    <citation type="submission" date="2018-01" db="EMBL/GenBank/DDBJ databases">
        <title>Comparison of the Chinese Bamboo Partridge and Red Junglefowl genome sequences highlights the importance of demography in genome evolution.</title>
        <authorList>
            <person name="Tiley G.P."/>
            <person name="Kimball R.T."/>
            <person name="Braun E.L."/>
            <person name="Burleigh J.G."/>
        </authorList>
    </citation>
    <scope>NUCLEOTIDE SEQUENCE [LARGE SCALE GENOMIC DNA]</scope>
    <source>
        <strain evidence="2">RTK389</strain>
        <tissue evidence="2">Blood</tissue>
    </source>
</reference>
<comment type="caution">
    <text evidence="2">The sequence shown here is derived from an EMBL/GenBank/DDBJ whole genome shotgun (WGS) entry which is preliminary data.</text>
</comment>
<proteinExistence type="predicted"/>
<feature type="region of interest" description="Disordered" evidence="1">
    <location>
        <begin position="1"/>
        <end position="36"/>
    </location>
</feature>
<keyword evidence="3" id="KW-1185">Reference proteome</keyword>
<feature type="compositionally biased region" description="Basic residues" evidence="1">
    <location>
        <begin position="167"/>
        <end position="184"/>
    </location>
</feature>
<dbReference type="EMBL" id="PPHD01119652">
    <property type="protein sequence ID" value="POI18658.1"/>
    <property type="molecule type" value="Genomic_DNA"/>
</dbReference>
<protein>
    <submittedName>
        <fullName evidence="2">Uncharacterized protein</fullName>
    </submittedName>
</protein>
<evidence type="ECO:0000313" key="3">
    <source>
        <dbReference type="Proteomes" id="UP000237246"/>
    </source>
</evidence>
<sequence>MGLRSGGVFHGKAPQAAGSCPLQAPGRPGPSTVHQAPPVQQRVLPVPCTVPASWEMAMGPFADAVAHTQEQWHPAPTTVYPHPTTAPLGCSSAALESDAVTMSSDIPEDIADIQGLLTWMNNEARSLREVLQTGNDVEWRQPEAAECPAPALTTRGHEQRTGSIQAPKRKLLQGRRAPAPKRRR</sequence>
<dbReference type="OrthoDB" id="6275838at2759"/>